<sequence>MESLFSSILIGLFLLSPILFLYLGMKKTAGINGLIFLLFLHYWTKVMTYIGIRPVLNVDTVLWIGLLYLLSGFAFMAICLLIKTCVAFTHYFFLLLGILSLLLSLLFLFKSDFYTFLGSLPIFFCPSLFS</sequence>
<dbReference type="Proteomes" id="UP000027142">
    <property type="component" value="Chromosome"/>
</dbReference>
<dbReference type="AlphaFoldDB" id="A0A060LS21"/>
<evidence type="ECO:0000256" key="1">
    <source>
        <dbReference type="SAM" id="Phobius"/>
    </source>
</evidence>
<feature type="transmembrane region" description="Helical" evidence="1">
    <location>
        <begin position="31"/>
        <end position="50"/>
    </location>
</feature>
<feature type="transmembrane region" description="Helical" evidence="1">
    <location>
        <begin position="62"/>
        <end position="81"/>
    </location>
</feature>
<dbReference type="EMBL" id="CP003923">
    <property type="protein sequence ID" value="AIC92825.1"/>
    <property type="molecule type" value="Genomic_DNA"/>
</dbReference>
<keyword evidence="3" id="KW-1185">Reference proteome</keyword>
<keyword evidence="1" id="KW-0812">Transmembrane</keyword>
<proteinExistence type="predicted"/>
<keyword evidence="1" id="KW-1133">Transmembrane helix</keyword>
<evidence type="ECO:0000313" key="3">
    <source>
        <dbReference type="Proteomes" id="UP000027142"/>
    </source>
</evidence>
<evidence type="ECO:0000313" key="2">
    <source>
        <dbReference type="EMBL" id="AIC92825.1"/>
    </source>
</evidence>
<reference evidence="2 3" key="1">
    <citation type="journal article" date="2014" name="Gene">
        <title>A comparative genomic analysis of the alkalitolerant soil bacterium Bacillus lehensis G1.</title>
        <authorList>
            <person name="Noor Y.M."/>
            <person name="Samsulrizal N.H."/>
            <person name="Jema'on N.A."/>
            <person name="Low K.O."/>
            <person name="Ramli A.N."/>
            <person name="Alias N.I."/>
            <person name="Damis S.I."/>
            <person name="Fuzi S.F."/>
            <person name="Isa M.N."/>
            <person name="Murad A.M."/>
            <person name="Raih M.F."/>
            <person name="Bakar F.D."/>
            <person name="Najimudin N."/>
            <person name="Mahadi N.M."/>
            <person name="Illias R.M."/>
        </authorList>
    </citation>
    <scope>NUCLEOTIDE SEQUENCE [LARGE SCALE GENOMIC DNA]</scope>
    <source>
        <strain evidence="2 3">G1</strain>
    </source>
</reference>
<feature type="transmembrane region" description="Helical" evidence="1">
    <location>
        <begin position="6"/>
        <end position="24"/>
    </location>
</feature>
<accession>A0A060LS21</accession>
<feature type="transmembrane region" description="Helical" evidence="1">
    <location>
        <begin position="88"/>
        <end position="107"/>
    </location>
</feature>
<dbReference type="KEGG" id="ble:BleG1_0217"/>
<keyword evidence="1" id="KW-0472">Membrane</keyword>
<dbReference type="STRING" id="1246626.BleG1_0217"/>
<dbReference type="HOGENOM" id="CLU_1933807_0_0_9"/>
<gene>
    <name evidence="2" type="ORF">BleG1_0217</name>
</gene>
<name>A0A060LS21_9BACI</name>
<protein>
    <submittedName>
        <fullName evidence="2">Uncharacterized protein</fullName>
    </submittedName>
</protein>
<organism evidence="2 3">
    <name type="scientific">Shouchella lehensis G1</name>
    <dbReference type="NCBI Taxonomy" id="1246626"/>
    <lineage>
        <taxon>Bacteria</taxon>
        <taxon>Bacillati</taxon>
        <taxon>Bacillota</taxon>
        <taxon>Bacilli</taxon>
        <taxon>Bacillales</taxon>
        <taxon>Bacillaceae</taxon>
        <taxon>Shouchella</taxon>
    </lineage>
</organism>